<accession>A0A0G4KDZ8</accession>
<organism evidence="3 7">
    <name type="scientific">Verticillium longisporum</name>
    <name type="common">Verticillium dahliae var. longisporum</name>
    <dbReference type="NCBI Taxonomy" id="100787"/>
    <lineage>
        <taxon>Eukaryota</taxon>
        <taxon>Fungi</taxon>
        <taxon>Dikarya</taxon>
        <taxon>Ascomycota</taxon>
        <taxon>Pezizomycotina</taxon>
        <taxon>Sordariomycetes</taxon>
        <taxon>Hypocreomycetidae</taxon>
        <taxon>Glomerellales</taxon>
        <taxon>Plectosphaerellaceae</taxon>
        <taxon>Verticillium</taxon>
    </lineage>
</organism>
<dbReference type="Proteomes" id="UP000689129">
    <property type="component" value="Unassembled WGS sequence"/>
</dbReference>
<dbReference type="PANTHER" id="PTHR38117">
    <property type="entry name" value="NACHT AND WD40 DOMAIN PROTEIN"/>
    <property type="match status" value="1"/>
</dbReference>
<evidence type="ECO:0000313" key="5">
    <source>
        <dbReference type="EMBL" id="KAG7137214.1"/>
    </source>
</evidence>
<dbReference type="InterPro" id="IPR055481">
    <property type="entry name" value="DUF7053"/>
</dbReference>
<dbReference type="Proteomes" id="UP000045706">
    <property type="component" value="Unassembled WGS sequence"/>
</dbReference>
<feature type="non-terminal residue" evidence="3">
    <location>
        <position position="201"/>
    </location>
</feature>
<dbReference type="PANTHER" id="PTHR38117:SF1">
    <property type="entry name" value="DUF3074 DOMAIN-CONTAINING PROTEIN"/>
    <property type="match status" value="1"/>
</dbReference>
<dbReference type="EMBL" id="CVQI01000001">
    <property type="protein sequence ID" value="CRJ86230.1"/>
    <property type="molecule type" value="Genomic_DNA"/>
</dbReference>
<feature type="compositionally biased region" description="Gly residues" evidence="1">
    <location>
        <begin position="121"/>
        <end position="132"/>
    </location>
</feature>
<reference evidence="5" key="2">
    <citation type="journal article" date="2021" name="Mol. Plant Pathol.">
        <title>A 20-kb lineage-specific genomic region tames virulence in pathogenic amphidiploid Verticillium longisporum.</title>
        <authorList>
            <person name="Harting R."/>
            <person name="Starke J."/>
            <person name="Kusch H."/>
            <person name="Poggeler S."/>
            <person name="Maurus I."/>
            <person name="Schluter R."/>
            <person name="Landesfeind M."/>
            <person name="Bulla I."/>
            <person name="Nowrousian M."/>
            <person name="de Jonge R."/>
            <person name="Stahlhut G."/>
            <person name="Hoff K.J."/>
            <person name="Asshauer K.P."/>
            <person name="Thurmer A."/>
            <person name="Stanke M."/>
            <person name="Daniel R."/>
            <person name="Morgenstern B."/>
            <person name="Thomma B.P.H.J."/>
            <person name="Kronstad J.W."/>
            <person name="Braus-Stromeyer S.A."/>
            <person name="Braus G.H."/>
        </authorList>
    </citation>
    <scope>NUCLEOTIDE SEQUENCE</scope>
    <source>
        <strain evidence="5">Vl32</strain>
    </source>
</reference>
<evidence type="ECO:0000313" key="3">
    <source>
        <dbReference type="EMBL" id="CRJ86230.1"/>
    </source>
</evidence>
<evidence type="ECO:0000313" key="7">
    <source>
        <dbReference type="Proteomes" id="UP000045706"/>
    </source>
</evidence>
<dbReference type="Pfam" id="PF23155">
    <property type="entry name" value="DUF7053"/>
    <property type="match status" value="1"/>
</dbReference>
<dbReference type="OrthoDB" id="4276610at2759"/>
<name>A0A0G4KDZ8_VERLO</name>
<gene>
    <name evidence="4" type="ORF">BN1708_000783</name>
    <name evidence="3" type="ORF">BN1723_000095</name>
    <name evidence="5" type="ORF">HYQ45_005365</name>
</gene>
<sequence>MPVTQTFIIRTPIPPSIPPASVLAHLHQHGPVFRAKDSITAWDAIPVPYASIANDPFFLPDADSIAAYRVRESIPIIGSVSAPIRFPAVFQNGPTGMRVRVDAPGGVRVWTEYIVRKRGSGPLGGKAHGGGEQTWSDGEDDASDSRGWEMVEILKLQGPRVFMPFATGQAKKTHQDSSRKFMNQLVDAGRGSAQVTEGRDI</sequence>
<protein>
    <recommendedName>
        <fullName evidence="2">DUF7053 domain-containing protein</fullName>
    </recommendedName>
</protein>
<reference evidence="6 7" key="1">
    <citation type="submission" date="2015-05" db="EMBL/GenBank/DDBJ databases">
        <authorList>
            <person name="Fogelqvist Johan"/>
        </authorList>
    </citation>
    <scope>NUCLEOTIDE SEQUENCE [LARGE SCALE GENOMIC DNA]</scope>
    <source>
        <strain evidence="4">VL1</strain>
        <strain evidence="3">VL2</strain>
    </source>
</reference>
<dbReference type="STRING" id="100787.A0A0G4KDZ8"/>
<feature type="region of interest" description="Disordered" evidence="1">
    <location>
        <begin position="121"/>
        <end position="144"/>
    </location>
</feature>
<dbReference type="AlphaFoldDB" id="A0A0G4KDZ8"/>
<keyword evidence="6" id="KW-1185">Reference proteome</keyword>
<feature type="domain" description="DUF7053" evidence="2">
    <location>
        <begin position="4"/>
        <end position="184"/>
    </location>
</feature>
<evidence type="ECO:0000259" key="2">
    <source>
        <dbReference type="Pfam" id="PF23155"/>
    </source>
</evidence>
<dbReference type="EMBL" id="JAEMWZ010000090">
    <property type="protein sequence ID" value="KAG7137214.1"/>
    <property type="molecule type" value="Genomic_DNA"/>
</dbReference>
<evidence type="ECO:0000313" key="4">
    <source>
        <dbReference type="EMBL" id="CRK26998.1"/>
    </source>
</evidence>
<evidence type="ECO:0000313" key="6">
    <source>
        <dbReference type="Proteomes" id="UP000044602"/>
    </source>
</evidence>
<proteinExistence type="predicted"/>
<dbReference type="Proteomes" id="UP000044602">
    <property type="component" value="Unassembled WGS sequence"/>
</dbReference>
<evidence type="ECO:0000256" key="1">
    <source>
        <dbReference type="SAM" id="MobiDB-lite"/>
    </source>
</evidence>
<dbReference type="EMBL" id="CVQH01020306">
    <property type="protein sequence ID" value="CRK26998.1"/>
    <property type="molecule type" value="Genomic_DNA"/>
</dbReference>